<accession>A0A9D4U4V9</accession>
<dbReference type="PROSITE" id="PS51379">
    <property type="entry name" value="4FE4S_FER_2"/>
    <property type="match status" value="1"/>
</dbReference>
<evidence type="ECO:0000256" key="4">
    <source>
        <dbReference type="ARBA" id="ARBA00023002"/>
    </source>
</evidence>
<feature type="domain" description="Rhodanese" evidence="6">
    <location>
        <begin position="14"/>
        <end position="51"/>
    </location>
</feature>
<dbReference type="InterPro" id="IPR017900">
    <property type="entry name" value="4Fe4S_Fe_S_CS"/>
</dbReference>
<dbReference type="PROSITE" id="PS50206">
    <property type="entry name" value="RHODANESE_3"/>
    <property type="match status" value="1"/>
</dbReference>
<keyword evidence="2" id="KW-0285">Flavoprotein</keyword>
<evidence type="ECO:0000256" key="2">
    <source>
        <dbReference type="ARBA" id="ARBA00022630"/>
    </source>
</evidence>
<keyword evidence="9" id="KW-1185">Reference proteome</keyword>
<keyword evidence="3" id="KW-0274">FAD</keyword>
<evidence type="ECO:0000259" key="7">
    <source>
        <dbReference type="PROSITE" id="PS51379"/>
    </source>
</evidence>
<dbReference type="AlphaFoldDB" id="A0A9D4U4V9"/>
<dbReference type="GO" id="GO:0016614">
    <property type="term" value="F:oxidoreductase activity, acting on CH-OH group of donors"/>
    <property type="evidence" value="ECO:0007669"/>
    <property type="project" value="InterPro"/>
</dbReference>
<evidence type="ECO:0000256" key="3">
    <source>
        <dbReference type="ARBA" id="ARBA00022827"/>
    </source>
</evidence>
<evidence type="ECO:0000259" key="6">
    <source>
        <dbReference type="PROSITE" id="PS50206"/>
    </source>
</evidence>
<keyword evidence="4" id="KW-0560">Oxidoreductase</keyword>
<organism evidence="8 9">
    <name type="scientific">Adiantum capillus-veneris</name>
    <name type="common">Maidenhair fern</name>
    <dbReference type="NCBI Taxonomy" id="13818"/>
    <lineage>
        <taxon>Eukaryota</taxon>
        <taxon>Viridiplantae</taxon>
        <taxon>Streptophyta</taxon>
        <taxon>Embryophyta</taxon>
        <taxon>Tracheophyta</taxon>
        <taxon>Polypodiopsida</taxon>
        <taxon>Polypodiidae</taxon>
        <taxon>Polypodiales</taxon>
        <taxon>Pteridineae</taxon>
        <taxon>Pteridaceae</taxon>
        <taxon>Vittarioideae</taxon>
        <taxon>Adiantum</taxon>
    </lineage>
</organism>
<comment type="cofactor">
    <cofactor evidence="1">
        <name>FAD</name>
        <dbReference type="ChEBI" id="CHEBI:57692"/>
    </cofactor>
</comment>
<evidence type="ECO:0000313" key="9">
    <source>
        <dbReference type="Proteomes" id="UP000886520"/>
    </source>
</evidence>
<dbReference type="InterPro" id="IPR029058">
    <property type="entry name" value="AB_hydrolase_fold"/>
</dbReference>
<dbReference type="PRINTS" id="PR00411">
    <property type="entry name" value="PNDRDTASEI"/>
</dbReference>
<evidence type="ECO:0000313" key="8">
    <source>
        <dbReference type="EMBL" id="KAI5061107.1"/>
    </source>
</evidence>
<dbReference type="SUPFAM" id="SSF51905">
    <property type="entry name" value="FAD/NAD(P)-binding domain"/>
    <property type="match status" value="1"/>
</dbReference>
<dbReference type="Pfam" id="PF00732">
    <property type="entry name" value="GMC_oxred_N"/>
    <property type="match status" value="1"/>
</dbReference>
<feature type="domain" description="4Fe-4S ferredoxin-type" evidence="7">
    <location>
        <begin position="177"/>
        <end position="206"/>
    </location>
</feature>
<dbReference type="SUPFAM" id="SSF53474">
    <property type="entry name" value="alpha/beta-Hydrolases"/>
    <property type="match status" value="1"/>
</dbReference>
<dbReference type="PROSITE" id="PS00198">
    <property type="entry name" value="4FE4S_FER_1"/>
    <property type="match status" value="1"/>
</dbReference>
<evidence type="ECO:0008006" key="10">
    <source>
        <dbReference type="Google" id="ProtNLM"/>
    </source>
</evidence>
<dbReference type="Gene3D" id="3.50.50.60">
    <property type="entry name" value="FAD/NAD(P)-binding domain"/>
    <property type="match status" value="3"/>
</dbReference>
<keyword evidence="5" id="KW-1133">Transmembrane helix</keyword>
<dbReference type="InterPro" id="IPR052542">
    <property type="entry name" value="Cholesterol_Oxidase"/>
</dbReference>
<dbReference type="EMBL" id="JABFUD020000023">
    <property type="protein sequence ID" value="KAI5061107.1"/>
    <property type="molecule type" value="Genomic_DNA"/>
</dbReference>
<dbReference type="GO" id="GO:0050660">
    <property type="term" value="F:flavin adenine dinucleotide binding"/>
    <property type="evidence" value="ECO:0007669"/>
    <property type="project" value="InterPro"/>
</dbReference>
<gene>
    <name evidence="8" type="ORF">GOP47_0023612</name>
</gene>
<proteinExistence type="predicted"/>
<dbReference type="Proteomes" id="UP000886520">
    <property type="component" value="Chromosome 23"/>
</dbReference>
<dbReference type="OrthoDB" id="9974421at2759"/>
<dbReference type="InterPro" id="IPR001763">
    <property type="entry name" value="Rhodanese-like_dom"/>
</dbReference>
<comment type="caution">
    <text evidence="8">The sequence shown here is derived from an EMBL/GenBank/DDBJ whole genome shotgun (WGS) entry which is preliminary data.</text>
</comment>
<feature type="transmembrane region" description="Helical" evidence="5">
    <location>
        <begin position="1128"/>
        <end position="1151"/>
    </location>
</feature>
<evidence type="ECO:0000256" key="5">
    <source>
        <dbReference type="SAM" id="Phobius"/>
    </source>
</evidence>
<keyword evidence="5" id="KW-0472">Membrane</keyword>
<reference evidence="8" key="1">
    <citation type="submission" date="2021-01" db="EMBL/GenBank/DDBJ databases">
        <title>Adiantum capillus-veneris genome.</title>
        <authorList>
            <person name="Fang Y."/>
            <person name="Liao Q."/>
        </authorList>
    </citation>
    <scope>NUCLEOTIDE SEQUENCE</scope>
    <source>
        <strain evidence="8">H3</strain>
        <tissue evidence="8">Leaf</tissue>
    </source>
</reference>
<dbReference type="InterPro" id="IPR036188">
    <property type="entry name" value="FAD/NAD-bd_sf"/>
</dbReference>
<evidence type="ECO:0000256" key="1">
    <source>
        <dbReference type="ARBA" id="ARBA00001974"/>
    </source>
</evidence>
<protein>
    <recommendedName>
        <fullName evidence="10">4Fe-4S ferredoxin-type domain-containing protein</fullName>
    </recommendedName>
</protein>
<name>A0A9D4U4V9_ADICA</name>
<dbReference type="PANTHER" id="PTHR47470">
    <property type="entry name" value="CHOLESTEROL OXIDASE"/>
    <property type="match status" value="1"/>
</dbReference>
<keyword evidence="5" id="KW-0812">Transmembrane</keyword>
<dbReference type="Gene3D" id="3.40.50.1820">
    <property type="entry name" value="alpha/beta hydrolase"/>
    <property type="match status" value="1"/>
</dbReference>
<dbReference type="InterPro" id="IPR017896">
    <property type="entry name" value="4Fe4S_Fe-S-bd"/>
</dbReference>
<sequence>MAAGGGSYEAVVIGSGYGGSVAAFRLAEAGVNVCLLEKGRRWEPQEFPSSVWQTLQTTRWHTPWGVFGNSNCLYQVHYQGTVIAFVAAGLGGGSLINGGVVLPTPARARRDPKWPQEWRETLWDRAEERARSMLQAEAAPSHGFHQDRVLDAVSGEIEDSCRDCVKLSIRFTRITDPASSTAFNVCNGCGNCFTGCPYNAKNSVDKNYIAAASKAGCTIITNCEARFVLPNFDYPHTTSKECEFDGQHMHRRWRIYLDETHFISADFVVVAAGVLGTTNLLLQSKIRGLAISDRLGHRFSCNGNSVAFVCGTHVATKGHSLTPKELKNTPMFDRPGPSITTSYTSSLGYTIQGAILANAFSFVFFKCIAHRGFWFGLLYGLWHNVKRLLRAKNSDSLIFNMMGHDAADGHIEFDLDRGLVKFFPPTDPLIPKKISTVERIAKRIGGQMFMPTLRNTTVHLLGGCPAGRIAKESVTNPNGQLFHALVHSNSSLPYLLAAGAEKNESVDSCDNKVHDGLYVCDGSIIPCAVGVNPSFTITTVAERYIISPNIRKKHGRDDETGMGEDLGDLCTLELVMDMGSAESRHGILKGRVGGKFKMCALETGLLHIVDGTVDMCVVNTRTPFSQYMYYKLLIVSETGAMYEMIGRKEMKPFLLGATAMTESRTLELEISQVSQNFNLGGLSESKKASILRGTVRVSYLALLKSVISMRGPRKCHFVSSLLLSILCTYFGPSPRSPPSPEVTYVESPGYPQHSEHIIATDDGAQISCWRWLPTANRTINDALNSGTSTCVLLLNGYSGESYTLPTEDDDLVCTLLNNGYEVWLLRMRLHFSVCTANPFSLDDIARFDLPAAFSGIAAVRGKQTPIHVVAHCIGGLTIHMALLGGYVPVPSVASLTCTNSSMFFDVTKLAMVKLFLPLIPISLKLLGANSVLGFSDSPSESWRHRLLKKISCLIPRVEHCTCKECELFSGIFGSAFWHENLTERLHAWLSKDTLVRLPACGFRQLRQICMAGNVVSSRGEDLYMPYIRRLALPTTYISGGRPLLVTPTTSERAHALMQHHHPEFRHVRHVVHGYGHSDLLIAERAPQDVFPLILDGISKSGRVADLGFVSVQPTDVQRRTWVIPPSQAIEFLLCLKIFVAIFILAIFLCCFW</sequence>
<dbReference type="PANTHER" id="PTHR47470:SF1">
    <property type="entry name" value="FAD-DEPENDENT OXIDOREDUCTASE 2 FAD BINDING DOMAIN-CONTAINING PROTEIN"/>
    <property type="match status" value="1"/>
</dbReference>
<dbReference type="InterPro" id="IPR000172">
    <property type="entry name" value="GMC_OxRdtase_N"/>
</dbReference>